<dbReference type="CDD" id="cd06563">
    <property type="entry name" value="GH20_chitobiase-like"/>
    <property type="match status" value="1"/>
</dbReference>
<organism evidence="10 11">
    <name type="scientific">Sphingobacterium corticibacterium</name>
    <dbReference type="NCBI Taxonomy" id="2484746"/>
    <lineage>
        <taxon>Bacteria</taxon>
        <taxon>Pseudomonadati</taxon>
        <taxon>Bacteroidota</taxon>
        <taxon>Sphingobacteriia</taxon>
        <taxon>Sphingobacteriales</taxon>
        <taxon>Sphingobacteriaceae</taxon>
        <taxon>Sphingobacterium</taxon>
    </lineage>
</organism>
<comment type="caution">
    <text evidence="10">The sequence shown here is derived from an EMBL/GenBank/DDBJ whole genome shotgun (WGS) entry which is preliminary data.</text>
</comment>
<evidence type="ECO:0000256" key="7">
    <source>
        <dbReference type="SAM" id="SignalP"/>
    </source>
</evidence>
<gene>
    <name evidence="10" type="ORF">EWE74_01540</name>
</gene>
<dbReference type="PANTHER" id="PTHR22600">
    <property type="entry name" value="BETA-HEXOSAMINIDASE"/>
    <property type="match status" value="1"/>
</dbReference>
<accession>A0A4Q6XNQ6</accession>
<dbReference type="EC" id="3.2.1.52" evidence="3"/>
<protein>
    <recommendedName>
        <fullName evidence="3">beta-N-acetylhexosaminidase</fullName>
        <ecNumber evidence="3">3.2.1.52</ecNumber>
    </recommendedName>
</protein>
<dbReference type="InterPro" id="IPR025705">
    <property type="entry name" value="Beta_hexosaminidase_sua/sub"/>
</dbReference>
<dbReference type="EMBL" id="SGIT01000001">
    <property type="protein sequence ID" value="RZF61551.1"/>
    <property type="molecule type" value="Genomic_DNA"/>
</dbReference>
<keyword evidence="7" id="KW-0732">Signal</keyword>
<dbReference type="InterPro" id="IPR017853">
    <property type="entry name" value="GH"/>
</dbReference>
<dbReference type="SUPFAM" id="SSF55545">
    <property type="entry name" value="beta-N-acetylhexosaminidase-like domain"/>
    <property type="match status" value="1"/>
</dbReference>
<evidence type="ECO:0000313" key="10">
    <source>
        <dbReference type="EMBL" id="RZF61551.1"/>
    </source>
</evidence>
<dbReference type="PIRSF" id="PIRSF001093">
    <property type="entry name" value="B-hxosamndse_ab_euk"/>
    <property type="match status" value="1"/>
</dbReference>
<dbReference type="OrthoDB" id="726159at2"/>
<feature type="signal peptide" evidence="7">
    <location>
        <begin position="1"/>
        <end position="23"/>
    </location>
</feature>
<evidence type="ECO:0000256" key="1">
    <source>
        <dbReference type="ARBA" id="ARBA00001231"/>
    </source>
</evidence>
<keyword evidence="5" id="KW-0326">Glycosidase</keyword>
<feature type="active site" description="Proton donor" evidence="6">
    <location>
        <position position="323"/>
    </location>
</feature>
<reference evidence="10 11" key="1">
    <citation type="submission" date="2019-02" db="EMBL/GenBank/DDBJ databases">
        <authorList>
            <person name="Li Y."/>
        </authorList>
    </citation>
    <scope>NUCLEOTIDE SEQUENCE [LARGE SCALE GENOMIC DNA]</scope>
    <source>
        <strain evidence="10 11">30C10-4-7</strain>
    </source>
</reference>
<dbReference type="PRINTS" id="PR00738">
    <property type="entry name" value="GLHYDRLASE20"/>
</dbReference>
<name>A0A4Q6XNQ6_9SPHI</name>
<evidence type="ECO:0000256" key="6">
    <source>
        <dbReference type="PIRSR" id="PIRSR625705-1"/>
    </source>
</evidence>
<evidence type="ECO:0000313" key="11">
    <source>
        <dbReference type="Proteomes" id="UP000292855"/>
    </source>
</evidence>
<comment type="catalytic activity">
    <reaction evidence="1">
        <text>Hydrolysis of terminal non-reducing N-acetyl-D-hexosamine residues in N-acetyl-beta-D-hexosaminides.</text>
        <dbReference type="EC" id="3.2.1.52"/>
    </reaction>
</comment>
<dbReference type="Proteomes" id="UP000292855">
    <property type="component" value="Unassembled WGS sequence"/>
</dbReference>
<dbReference type="Pfam" id="PF02838">
    <property type="entry name" value="Glyco_hydro_20b"/>
    <property type="match status" value="1"/>
</dbReference>
<evidence type="ECO:0000256" key="3">
    <source>
        <dbReference type="ARBA" id="ARBA00012663"/>
    </source>
</evidence>
<dbReference type="PANTHER" id="PTHR22600:SF57">
    <property type="entry name" value="BETA-N-ACETYLHEXOSAMINIDASE"/>
    <property type="match status" value="1"/>
</dbReference>
<keyword evidence="11" id="KW-1185">Reference proteome</keyword>
<dbReference type="GO" id="GO:0004563">
    <property type="term" value="F:beta-N-acetylhexosaminidase activity"/>
    <property type="evidence" value="ECO:0007669"/>
    <property type="project" value="UniProtKB-EC"/>
</dbReference>
<dbReference type="GO" id="GO:0030203">
    <property type="term" value="P:glycosaminoglycan metabolic process"/>
    <property type="evidence" value="ECO:0007669"/>
    <property type="project" value="TreeGrafter"/>
</dbReference>
<dbReference type="Pfam" id="PF00728">
    <property type="entry name" value="Glyco_hydro_20"/>
    <property type="match status" value="1"/>
</dbReference>
<dbReference type="InterPro" id="IPR029018">
    <property type="entry name" value="Hex-like_dom2"/>
</dbReference>
<dbReference type="Gene3D" id="3.30.379.10">
    <property type="entry name" value="Chitobiase/beta-hexosaminidase domain 2-like"/>
    <property type="match status" value="1"/>
</dbReference>
<dbReference type="InterPro" id="IPR015882">
    <property type="entry name" value="HEX_bac_N"/>
</dbReference>
<dbReference type="GO" id="GO:0016020">
    <property type="term" value="C:membrane"/>
    <property type="evidence" value="ECO:0007669"/>
    <property type="project" value="TreeGrafter"/>
</dbReference>
<dbReference type="Gene3D" id="3.20.20.80">
    <property type="entry name" value="Glycosidases"/>
    <property type="match status" value="1"/>
</dbReference>
<dbReference type="AlphaFoldDB" id="A0A4Q6XNQ6"/>
<feature type="domain" description="Beta-hexosaminidase bacterial type N-terminal" evidence="9">
    <location>
        <begin position="27"/>
        <end position="139"/>
    </location>
</feature>
<evidence type="ECO:0000259" key="8">
    <source>
        <dbReference type="Pfam" id="PF00728"/>
    </source>
</evidence>
<comment type="similarity">
    <text evidence="2">Belongs to the glycosyl hydrolase 20 family.</text>
</comment>
<feature type="domain" description="Glycoside hydrolase family 20 catalytic" evidence="8">
    <location>
        <begin position="143"/>
        <end position="497"/>
    </location>
</feature>
<sequence length="532" mass="61018">MKKHAVLAIIVLFGMMAGNLSYAQSQINIIPYPNTVLRQEGFVDLNIVVNIRGNSSQNGYLQKLLAERGISVKKDKKSYPIYLQLTNDTSENSESYALSVTKDKIEIKAPTETGLFYGMQSLNQLLLESIQLPLLTIKDTPAFKWRAFMLDESRHFHGAQAVKDILDEMALLKLNTFHWHLTNDQGWRIEIKKYPLLTEIGSKRDSTQIGTWPTGTKSTVYDRKPYAGFYTQEQIKDIIQYAAERHITIVPEIAMPGHASAAIAAYPWLGVKKDTIISVPAKFGVMYDIFDVSDERVRNFLKDVLEETMALFPSKVIHIGGDEVRHNQWKESKQVNDFMKENDIASYAELQVWFTNEISRFVERKGKRVMGWNEIMGVKLHDYVNSDDVLVKQPLAKNAIVHFWKGDVDLITDAVKKGHDVVNSYHNYTYLDYDYNKIPLSKSYSFEPIPAGLPLEYQDRILGLGCQMWSEWTPTVTAINKHIYPRLAAYAEVGWTRLENKDFQRFEKNIQTLVTYWNAKGLYQISESTGSR</sequence>
<keyword evidence="4 10" id="KW-0378">Hydrolase</keyword>
<dbReference type="InterPro" id="IPR015883">
    <property type="entry name" value="Glyco_hydro_20_cat"/>
</dbReference>
<proteinExistence type="inferred from homology"/>
<dbReference type="RefSeq" id="WP_130139780.1">
    <property type="nucleotide sequence ID" value="NZ_SGIT01000001.1"/>
</dbReference>
<dbReference type="GO" id="GO:0005975">
    <property type="term" value="P:carbohydrate metabolic process"/>
    <property type="evidence" value="ECO:0007669"/>
    <property type="project" value="InterPro"/>
</dbReference>
<feature type="chain" id="PRO_5021004142" description="beta-N-acetylhexosaminidase" evidence="7">
    <location>
        <begin position="24"/>
        <end position="532"/>
    </location>
</feature>
<evidence type="ECO:0000256" key="4">
    <source>
        <dbReference type="ARBA" id="ARBA00022801"/>
    </source>
</evidence>
<evidence type="ECO:0000256" key="5">
    <source>
        <dbReference type="ARBA" id="ARBA00023295"/>
    </source>
</evidence>
<evidence type="ECO:0000259" key="9">
    <source>
        <dbReference type="Pfam" id="PF02838"/>
    </source>
</evidence>
<evidence type="ECO:0000256" key="2">
    <source>
        <dbReference type="ARBA" id="ARBA00006285"/>
    </source>
</evidence>
<dbReference type="SUPFAM" id="SSF51445">
    <property type="entry name" value="(Trans)glycosidases"/>
    <property type="match status" value="1"/>
</dbReference>